<comment type="caution">
    <text evidence="1">The sequence shown here is derived from an EMBL/GenBank/DDBJ whole genome shotgun (WGS) entry which is preliminary data.</text>
</comment>
<sequence length="170" mass="18202">MSDSDTRLLAAMIAAEDIKLDYRRITAMYGRGATCESIERCFRIIKREATALKAEAESGLTAAVKDELGGHGIISQSQIATPKKRRALKTPVKRETGVLRGRVSKSANSTPTKQRKAGATGNVVQGVKEENMMSSFSTQEMGMEDCGMDDADTTVCGAGSDNASQGTMME</sequence>
<reference evidence="1 2" key="1">
    <citation type="submission" date="2019-09" db="EMBL/GenBank/DDBJ databases">
        <title>The hologenome of the rock-dwelling lichen Lasallia pustulata.</title>
        <authorList>
            <person name="Greshake Tzovaras B."/>
            <person name="Segers F."/>
            <person name="Bicker A."/>
            <person name="Dal Grande F."/>
            <person name="Otte J."/>
            <person name="Hankeln T."/>
            <person name="Schmitt I."/>
            <person name="Ebersberger I."/>
        </authorList>
    </citation>
    <scope>NUCLEOTIDE SEQUENCE [LARGE SCALE GENOMIC DNA]</scope>
    <source>
        <strain evidence="1">A1-1</strain>
    </source>
</reference>
<evidence type="ECO:0000313" key="2">
    <source>
        <dbReference type="Proteomes" id="UP000324767"/>
    </source>
</evidence>
<dbReference type="OrthoDB" id="4828117at2759"/>
<dbReference type="EMBL" id="VXIT01000014">
    <property type="protein sequence ID" value="KAA6408271.1"/>
    <property type="molecule type" value="Genomic_DNA"/>
</dbReference>
<dbReference type="AlphaFoldDB" id="A0A5M8PG14"/>
<name>A0A5M8PG14_9LECA</name>
<accession>A0A5M8PG14</accession>
<organism evidence="1 2">
    <name type="scientific">Lasallia pustulata</name>
    <dbReference type="NCBI Taxonomy" id="136370"/>
    <lineage>
        <taxon>Eukaryota</taxon>
        <taxon>Fungi</taxon>
        <taxon>Dikarya</taxon>
        <taxon>Ascomycota</taxon>
        <taxon>Pezizomycotina</taxon>
        <taxon>Lecanoromycetes</taxon>
        <taxon>OSLEUM clade</taxon>
        <taxon>Umbilicariomycetidae</taxon>
        <taxon>Umbilicariales</taxon>
        <taxon>Umbilicariaceae</taxon>
        <taxon>Lasallia</taxon>
    </lineage>
</organism>
<evidence type="ECO:0000313" key="1">
    <source>
        <dbReference type="EMBL" id="KAA6408271.1"/>
    </source>
</evidence>
<dbReference type="Proteomes" id="UP000324767">
    <property type="component" value="Unassembled WGS sequence"/>
</dbReference>
<protein>
    <submittedName>
        <fullName evidence="1">Uncharacterized protein</fullName>
    </submittedName>
</protein>
<gene>
    <name evidence="1" type="ORF">FRX48_08013</name>
</gene>
<proteinExistence type="predicted"/>